<keyword evidence="3" id="KW-1185">Reference proteome</keyword>
<name>A0ABP0LLW4_9DINO</name>
<feature type="transmembrane region" description="Helical" evidence="1">
    <location>
        <begin position="108"/>
        <end position="141"/>
    </location>
</feature>
<gene>
    <name evidence="2" type="ORF">CCMP2556_LOCUS21274</name>
</gene>
<accession>A0ABP0LLW4</accession>
<dbReference type="Proteomes" id="UP001642484">
    <property type="component" value="Unassembled WGS sequence"/>
</dbReference>
<proteinExistence type="predicted"/>
<dbReference type="EMBL" id="CAXAMN010012814">
    <property type="protein sequence ID" value="CAK9039069.1"/>
    <property type="molecule type" value="Genomic_DNA"/>
</dbReference>
<keyword evidence="1" id="KW-0472">Membrane</keyword>
<comment type="caution">
    <text evidence="2">The sequence shown here is derived from an EMBL/GenBank/DDBJ whole genome shotgun (WGS) entry which is preliminary data.</text>
</comment>
<keyword evidence="1" id="KW-0812">Transmembrane</keyword>
<evidence type="ECO:0000313" key="2">
    <source>
        <dbReference type="EMBL" id="CAK9039069.1"/>
    </source>
</evidence>
<keyword evidence="1" id="KW-1133">Transmembrane helix</keyword>
<organism evidence="2 3">
    <name type="scientific">Durusdinium trenchii</name>
    <dbReference type="NCBI Taxonomy" id="1381693"/>
    <lineage>
        <taxon>Eukaryota</taxon>
        <taxon>Sar</taxon>
        <taxon>Alveolata</taxon>
        <taxon>Dinophyceae</taxon>
        <taxon>Suessiales</taxon>
        <taxon>Symbiodiniaceae</taxon>
        <taxon>Durusdinium</taxon>
    </lineage>
</organism>
<evidence type="ECO:0000256" key="1">
    <source>
        <dbReference type="SAM" id="Phobius"/>
    </source>
</evidence>
<reference evidence="2 3" key="1">
    <citation type="submission" date="2024-02" db="EMBL/GenBank/DDBJ databases">
        <authorList>
            <person name="Chen Y."/>
            <person name="Shah S."/>
            <person name="Dougan E. K."/>
            <person name="Thang M."/>
            <person name="Chan C."/>
        </authorList>
    </citation>
    <scope>NUCLEOTIDE SEQUENCE [LARGE SCALE GENOMIC DNA]</scope>
</reference>
<protein>
    <submittedName>
        <fullName evidence="2">Uncharacterized protein</fullName>
    </submittedName>
</protein>
<evidence type="ECO:0000313" key="3">
    <source>
        <dbReference type="Proteomes" id="UP001642484"/>
    </source>
</evidence>
<sequence>MLKDMTGGHSGLCSEDSLARAGRSSETQTRWTGQIAFASPFYGRDTLKVAASHSIAHNLFCAALAKKLSIPLANSELRRCSQRAQRPKRPEPSSSTFSFSSWLFRRGAFLLLGGFCGTTFVWSVAPTSFQAIMAWLSFLMFSNFT</sequence>